<feature type="region of interest" description="Disordered" evidence="1">
    <location>
        <begin position="466"/>
        <end position="543"/>
    </location>
</feature>
<name>A0A2Y9RW35_PHYMC</name>
<feature type="region of interest" description="Disordered" evidence="1">
    <location>
        <begin position="268"/>
        <end position="299"/>
    </location>
</feature>
<dbReference type="OrthoDB" id="422362at2759"/>
<dbReference type="GO" id="GO:0005694">
    <property type="term" value="C:chromosome"/>
    <property type="evidence" value="ECO:0007669"/>
    <property type="project" value="TreeGrafter"/>
</dbReference>
<organism evidence="2 3">
    <name type="scientific">Physeter macrocephalus</name>
    <name type="common">Sperm whale</name>
    <name type="synonym">Physeter catodon</name>
    <dbReference type="NCBI Taxonomy" id="9755"/>
    <lineage>
        <taxon>Eukaryota</taxon>
        <taxon>Metazoa</taxon>
        <taxon>Chordata</taxon>
        <taxon>Craniata</taxon>
        <taxon>Vertebrata</taxon>
        <taxon>Euteleostomi</taxon>
        <taxon>Mammalia</taxon>
        <taxon>Eutheria</taxon>
        <taxon>Laurasiatheria</taxon>
        <taxon>Artiodactyla</taxon>
        <taxon>Whippomorpha</taxon>
        <taxon>Cetacea</taxon>
        <taxon>Odontoceti</taxon>
        <taxon>Physeteridae</taxon>
        <taxon>Physeter</taxon>
    </lineage>
</organism>
<gene>
    <name evidence="3" type="primary">LOC112061928</name>
</gene>
<feature type="compositionally biased region" description="Basic and acidic residues" evidence="1">
    <location>
        <begin position="32"/>
        <end position="55"/>
    </location>
</feature>
<dbReference type="GO" id="GO:0046975">
    <property type="term" value="F:histone H3K36 methyltransferase activity"/>
    <property type="evidence" value="ECO:0007669"/>
    <property type="project" value="InterPro"/>
</dbReference>
<dbReference type="PANTHER" id="PTHR46711">
    <property type="entry name" value="HISTONE-LYSINE N-METHYLTRANSFERASE SETD2"/>
    <property type="match status" value="1"/>
</dbReference>
<proteinExistence type="predicted"/>
<dbReference type="GeneID" id="112061928"/>
<dbReference type="RefSeq" id="XP_023970786.1">
    <property type="nucleotide sequence ID" value="XM_024115018.1"/>
</dbReference>
<dbReference type="AlphaFoldDB" id="A0A2Y9RW35"/>
<dbReference type="InParanoid" id="A0A2Y9RW35"/>
<protein>
    <submittedName>
        <fullName evidence="3">Histone-lysine N-methyltransferase SETD2-like</fullName>
    </submittedName>
</protein>
<evidence type="ECO:0000313" key="3">
    <source>
        <dbReference type="RefSeq" id="XP_023970786.1"/>
    </source>
</evidence>
<evidence type="ECO:0000313" key="2">
    <source>
        <dbReference type="Proteomes" id="UP000248484"/>
    </source>
</evidence>
<dbReference type="KEGG" id="pcad:112061928"/>
<reference evidence="3" key="1">
    <citation type="submission" date="2025-08" db="UniProtKB">
        <authorList>
            <consortium name="RefSeq"/>
        </authorList>
    </citation>
    <scope>IDENTIFICATION</scope>
    <source>
        <tissue evidence="3">Muscle</tissue>
    </source>
</reference>
<feature type="region of interest" description="Disordered" evidence="1">
    <location>
        <begin position="32"/>
        <end position="57"/>
    </location>
</feature>
<accession>A0A2Y9RW35</accession>
<feature type="compositionally biased region" description="Low complexity" evidence="1">
    <location>
        <begin position="388"/>
        <end position="399"/>
    </location>
</feature>
<evidence type="ECO:0000256" key="1">
    <source>
        <dbReference type="SAM" id="MobiDB-lite"/>
    </source>
</evidence>
<sequence length="637" mass="70630">MSSDDGMTGSEVSPLVKTCMLSSNGFQNINRCKEKDLDDTRMKHSKSESPFRETEPPVLPHQDKLISLPVMTIDYSKTIVKEPVDVRVSCCKTKDSDIYCTSNDNRPSLCHSGAENTEPLVTKISSNSFMNVHLKSKTVICDNGSLTDQHSKFACGEYKQSVGSTSSASVNHFDDLYQPTGSSCIASSLQSLPPGIKVDSLTVLQCGENTSPVLDAVLKSKSSEFLKHSEKEIIEVGSGLPDSGRGFASWENRHNNGLSGKCVQEAQEEGNSILPDRRGRPEISLDEEGGRGQAHTSDDSEVVFSSCDLNFIMEDSDGVTYTLKCDSRGHASEIVSTVHEDYSGSSESSSDESDSEDTDSHDSSIPRNRLQSVVVVPKNSTLPMEETSPCSSRSSQSYRHYSDHWEDERLEPRRHPYEEKFESIASKACPQTEKFFFHKATKKNSEISSIQPSRKQIDNHLSEIAHPQSDGVDSTSHTDIKSDPLGHPNSEETVKAKITSRQQEELPVYSSDDFEDVSSKSRQQTTFPNRPDSRLGKTESNFSSCDISQVDGFHSSEELRNLGWDFSQQEKPTTTYQQPDSSYGAYGGHKYQQSAEQYSGTRNYWQGNGYWDPRSAGRPPGTGPLRARITEDFVRMV</sequence>
<dbReference type="Proteomes" id="UP000248484">
    <property type="component" value="Chromosome 11"/>
</dbReference>
<keyword evidence="2" id="KW-1185">Reference proteome</keyword>
<dbReference type="PANTHER" id="PTHR46711:SF1">
    <property type="entry name" value="HISTONE-LYSINE N-METHYLTRANSFERASE SETD2"/>
    <property type="match status" value="1"/>
</dbReference>
<feature type="compositionally biased region" description="Basic and acidic residues" evidence="1">
    <location>
        <begin position="476"/>
        <end position="495"/>
    </location>
</feature>
<dbReference type="GO" id="GO:0005634">
    <property type="term" value="C:nucleus"/>
    <property type="evidence" value="ECO:0007669"/>
    <property type="project" value="TreeGrafter"/>
</dbReference>
<dbReference type="GO" id="GO:0010468">
    <property type="term" value="P:regulation of gene expression"/>
    <property type="evidence" value="ECO:0007669"/>
    <property type="project" value="TreeGrafter"/>
</dbReference>
<feature type="region of interest" description="Disordered" evidence="1">
    <location>
        <begin position="337"/>
        <end position="404"/>
    </location>
</feature>
<dbReference type="InterPro" id="IPR042294">
    <property type="entry name" value="SETD2_animal"/>
</dbReference>